<dbReference type="GO" id="GO:0005576">
    <property type="term" value="C:extracellular region"/>
    <property type="evidence" value="ECO:0007669"/>
    <property type="project" value="UniProtKB-SubCell"/>
</dbReference>
<dbReference type="PANTHER" id="PTHR31279">
    <property type="entry name" value="PROTEIN EXORDIUM-LIKE 5"/>
    <property type="match status" value="1"/>
</dbReference>
<organism evidence="5 6">
    <name type="scientific">Sapientia aquatica</name>
    <dbReference type="NCBI Taxonomy" id="1549640"/>
    <lineage>
        <taxon>Bacteria</taxon>
        <taxon>Pseudomonadati</taxon>
        <taxon>Pseudomonadota</taxon>
        <taxon>Betaproteobacteria</taxon>
        <taxon>Burkholderiales</taxon>
        <taxon>Oxalobacteraceae</taxon>
        <taxon>Sapientia</taxon>
    </lineage>
</organism>
<proteinExistence type="predicted"/>
<feature type="signal peptide" evidence="4">
    <location>
        <begin position="1"/>
        <end position="50"/>
    </location>
</feature>
<sequence>MNEFILNNKPSHSAILGGHEHNLMESLLMKATKLKCIALSLAIASSFAHAAQIKVDEDTVFKPTGKGFGAVDNDATERAKRSAAKAARVSRTQIVYHGGPVMTNPTKLYYIWYGNWSSYTKAQQILVAFGSGIGGTPAFNVNTSYTSAAGAKVVNNVQLAGQYSDNYSKGKALSDQNILDVVTAAISSNSLPNDPNALYFVLTSPDVTETSGFGSQYCGWHANATIGANDVKYSFVGNPITIAPAGCGVNSPSPNGDGGADAMASVMYHELSETVSDPDGNAWYDGSGNENGDKCAWNFGTTFKATNGASANQTFASRQWLLQQMWLNVGAGSCVQKY</sequence>
<evidence type="ECO:0000256" key="1">
    <source>
        <dbReference type="ARBA" id="ARBA00004613"/>
    </source>
</evidence>
<comment type="caution">
    <text evidence="5">The sequence shown here is derived from an EMBL/GenBank/DDBJ whole genome shotgun (WGS) entry which is preliminary data.</text>
</comment>
<dbReference type="OrthoDB" id="111829at2"/>
<dbReference type="InterPro" id="IPR006766">
    <property type="entry name" value="EXORDIUM-like"/>
</dbReference>
<gene>
    <name evidence="5" type="ORF">E2I14_05680</name>
</gene>
<evidence type="ECO:0000256" key="3">
    <source>
        <dbReference type="ARBA" id="ARBA00022729"/>
    </source>
</evidence>
<reference evidence="5 6" key="1">
    <citation type="submission" date="2019-03" db="EMBL/GenBank/DDBJ databases">
        <title>Sapientia aquatica gen. nov., sp. nov., isolated from a crater lake.</title>
        <authorList>
            <person name="Felfoldi T."/>
            <person name="Szabo A."/>
            <person name="Toth E."/>
            <person name="Schumann P."/>
            <person name="Keki Z."/>
            <person name="Marialigeti K."/>
            <person name="Mathe I."/>
        </authorList>
    </citation>
    <scope>NUCLEOTIDE SEQUENCE [LARGE SCALE GENOMIC DNA]</scope>
    <source>
        <strain evidence="5 6">SA-152</strain>
    </source>
</reference>
<evidence type="ECO:0000313" key="6">
    <source>
        <dbReference type="Proteomes" id="UP000294829"/>
    </source>
</evidence>
<dbReference type="Proteomes" id="UP000294829">
    <property type="component" value="Unassembled WGS sequence"/>
</dbReference>
<evidence type="ECO:0000256" key="2">
    <source>
        <dbReference type="ARBA" id="ARBA00022525"/>
    </source>
</evidence>
<keyword evidence="2" id="KW-0964">Secreted</keyword>
<comment type="subcellular location">
    <subcellularLocation>
        <location evidence="1">Secreted</location>
    </subcellularLocation>
</comment>
<evidence type="ECO:0000313" key="5">
    <source>
        <dbReference type="EMBL" id="TDK67250.1"/>
    </source>
</evidence>
<dbReference type="AlphaFoldDB" id="A0A4R5W3H5"/>
<feature type="chain" id="PRO_5020315734" evidence="4">
    <location>
        <begin position="51"/>
        <end position="338"/>
    </location>
</feature>
<dbReference type="EMBL" id="SMYL01000002">
    <property type="protein sequence ID" value="TDK67250.1"/>
    <property type="molecule type" value="Genomic_DNA"/>
</dbReference>
<keyword evidence="3 4" id="KW-0732">Signal</keyword>
<dbReference type="PANTHER" id="PTHR31279:SF58">
    <property type="entry name" value="PROTEIN EXORDIUM-LIKE 2"/>
    <property type="match status" value="1"/>
</dbReference>
<protein>
    <submittedName>
        <fullName evidence="5">Uncharacterized protein</fullName>
    </submittedName>
</protein>
<dbReference type="Pfam" id="PF04674">
    <property type="entry name" value="Phi_1"/>
    <property type="match status" value="1"/>
</dbReference>
<name>A0A4R5W3H5_9BURK</name>
<accession>A0A4R5W3H5</accession>
<evidence type="ECO:0000256" key="4">
    <source>
        <dbReference type="SAM" id="SignalP"/>
    </source>
</evidence>
<keyword evidence="6" id="KW-1185">Reference proteome</keyword>